<dbReference type="GO" id="GO:0004519">
    <property type="term" value="F:endonuclease activity"/>
    <property type="evidence" value="ECO:0007669"/>
    <property type="project" value="InterPro"/>
</dbReference>
<dbReference type="PANTHER" id="PTHR15002">
    <property type="entry name" value="RIBOSOMAL BIOGENESIS PROTEIN LAS1L"/>
    <property type="match status" value="1"/>
</dbReference>
<dbReference type="Pfam" id="PF04031">
    <property type="entry name" value="Las1"/>
    <property type="match status" value="1"/>
</dbReference>
<feature type="region of interest" description="Disordered" evidence="1">
    <location>
        <begin position="187"/>
        <end position="216"/>
    </location>
</feature>
<reference evidence="2 3" key="1">
    <citation type="journal article" date="2020" name="G3 (Bethesda)">
        <title>Draft Genome of the Common Snapping Turtle, Chelydra serpentina, a Model for Phenotypic Plasticity in Reptiles.</title>
        <authorList>
            <person name="Das D."/>
            <person name="Singh S.K."/>
            <person name="Bierstedt J."/>
            <person name="Erickson A."/>
            <person name="Galli G.L.J."/>
            <person name="Crossley D.A. 2nd"/>
            <person name="Rhen T."/>
        </authorList>
    </citation>
    <scope>NUCLEOTIDE SEQUENCE [LARGE SCALE GENOMIC DNA]</scope>
    <source>
        <strain evidence="2">KW</strain>
    </source>
</reference>
<dbReference type="InterPro" id="IPR007174">
    <property type="entry name" value="Las1"/>
</dbReference>
<dbReference type="GO" id="GO:0030687">
    <property type="term" value="C:preribosome, large subunit precursor"/>
    <property type="evidence" value="ECO:0007669"/>
    <property type="project" value="TreeGrafter"/>
</dbReference>
<dbReference type="PANTHER" id="PTHR15002:SF0">
    <property type="entry name" value="RIBOSOMAL BIOGENESIS PROTEIN LAS1L"/>
    <property type="match status" value="1"/>
</dbReference>
<comment type="caution">
    <text evidence="2">The sequence shown here is derived from an EMBL/GenBank/DDBJ whole genome shotgun (WGS) entry which is preliminary data.</text>
</comment>
<dbReference type="Proteomes" id="UP000765507">
    <property type="component" value="Unassembled WGS sequence"/>
</dbReference>
<name>A0A8T1T0T4_CHESE</name>
<dbReference type="AlphaFoldDB" id="A0A8T1T0T4"/>
<evidence type="ECO:0000256" key="1">
    <source>
        <dbReference type="SAM" id="MobiDB-lite"/>
    </source>
</evidence>
<evidence type="ECO:0000313" key="3">
    <source>
        <dbReference type="Proteomes" id="UP000765507"/>
    </source>
</evidence>
<protein>
    <submittedName>
        <fullName evidence="2">LAS1 like, ribosome biogenesis factor</fullName>
    </submittedName>
</protein>
<sequence length="628" mass="71417">MAGSGARAEPGGRAAAPARGKRPPRRSVVAWRSKAEWDQVMVGLYCGDCRLQRDALDRVSGWRSRYGHRMPLAVDCTADLIRCKILDTSGTMRSHELVLSYGLALVRFVNLITERKQKIVNIPLRRLAKEMNIPIWIVNLRHDLTHGKLPQLIACRKGCDVVLEWLRRTYWSRQLGNSLAGECEEEQNEEVEAAATETEVESDTEEAQNPQPPGYQKHKELHEKVRELLVSYKNQQFGVLQERQSLRKACKAWCNSSSEVEWILAQIKDLLQENREVVAEALLDDGSLIPTVEQLETLNIKCEENKELLDFKIPQTFYYFWQPLLKGLQSRDFTQTLLEKMFADLKQCSESSELRPQYLINWIAEILTANAKAKARRKVRRPSQNQINKRKLFLRRVFLQWIKLIDECLEAPCWATPHLLQLILSDMEPPLPSDAQENLLYLSSIYTQEGGSLASPGSSSDSSGQPIYTIESLQWKARQESQAKGQRVERRETVLAGVGEEDDNGEEEAEEEEMEAEPTPLEELLHADNMMVIAEKRAALHGSIWQISGDGVQWKEFPLGKLPGQTDDPDSLLVDTYSMMSMLDQPVTRDDGRNSPSTNSPELNGAVMEGLLWTQNDLHRIKSGLQLF</sequence>
<dbReference type="GO" id="GO:0090730">
    <property type="term" value="C:Las1 complex"/>
    <property type="evidence" value="ECO:0007669"/>
    <property type="project" value="InterPro"/>
</dbReference>
<dbReference type="EMBL" id="JAHGAV010000058">
    <property type="protein sequence ID" value="KAG6934385.1"/>
    <property type="molecule type" value="Genomic_DNA"/>
</dbReference>
<feature type="compositionally biased region" description="Acidic residues" evidence="1">
    <location>
        <begin position="499"/>
        <end position="516"/>
    </location>
</feature>
<proteinExistence type="predicted"/>
<dbReference type="GO" id="GO:0000470">
    <property type="term" value="P:maturation of LSU-rRNA"/>
    <property type="evidence" value="ECO:0007669"/>
    <property type="project" value="TreeGrafter"/>
</dbReference>
<feature type="compositionally biased region" description="Acidic residues" evidence="1">
    <location>
        <begin position="187"/>
        <end position="206"/>
    </location>
</feature>
<evidence type="ECO:0000313" key="2">
    <source>
        <dbReference type="EMBL" id="KAG6934385.1"/>
    </source>
</evidence>
<feature type="region of interest" description="Disordered" evidence="1">
    <location>
        <begin position="479"/>
        <end position="521"/>
    </location>
</feature>
<gene>
    <name evidence="2" type="primary">LAS1L</name>
    <name evidence="2" type="ORF">G0U57_017295</name>
</gene>
<feature type="region of interest" description="Disordered" evidence="1">
    <location>
        <begin position="1"/>
        <end position="26"/>
    </location>
</feature>
<feature type="compositionally biased region" description="Low complexity" evidence="1">
    <location>
        <begin position="1"/>
        <end position="18"/>
    </location>
</feature>
<dbReference type="OrthoDB" id="10263222at2759"/>
<organism evidence="2 3">
    <name type="scientific">Chelydra serpentina</name>
    <name type="common">Snapping turtle</name>
    <name type="synonym">Testudo serpentina</name>
    <dbReference type="NCBI Taxonomy" id="8475"/>
    <lineage>
        <taxon>Eukaryota</taxon>
        <taxon>Metazoa</taxon>
        <taxon>Chordata</taxon>
        <taxon>Craniata</taxon>
        <taxon>Vertebrata</taxon>
        <taxon>Euteleostomi</taxon>
        <taxon>Archelosauria</taxon>
        <taxon>Testudinata</taxon>
        <taxon>Testudines</taxon>
        <taxon>Cryptodira</taxon>
        <taxon>Durocryptodira</taxon>
        <taxon>Americhelydia</taxon>
        <taxon>Chelydroidea</taxon>
        <taxon>Chelydridae</taxon>
        <taxon>Chelydra</taxon>
    </lineage>
</organism>
<keyword evidence="3" id="KW-1185">Reference proteome</keyword>
<dbReference type="GO" id="GO:0000460">
    <property type="term" value="P:maturation of 5.8S rRNA"/>
    <property type="evidence" value="ECO:0007669"/>
    <property type="project" value="TreeGrafter"/>
</dbReference>
<accession>A0A8T1T0T4</accession>
<feature type="compositionally biased region" description="Basic and acidic residues" evidence="1">
    <location>
        <begin position="479"/>
        <end position="493"/>
    </location>
</feature>